<dbReference type="InterPro" id="IPR036396">
    <property type="entry name" value="Cyt_P450_sf"/>
</dbReference>
<comment type="cofactor">
    <cofactor evidence="1 8">
        <name>heme</name>
        <dbReference type="ChEBI" id="CHEBI:30413"/>
    </cofactor>
</comment>
<dbReference type="PRINTS" id="PR00385">
    <property type="entry name" value="P450"/>
</dbReference>
<dbReference type="PANTHER" id="PTHR47953">
    <property type="entry name" value="OS08G0105600 PROTEIN"/>
    <property type="match status" value="1"/>
</dbReference>
<dbReference type="AlphaFoldDB" id="A0A6A1WCQ0"/>
<dbReference type="GO" id="GO:0016705">
    <property type="term" value="F:oxidoreductase activity, acting on paired donors, with incorporation or reduction of molecular oxygen"/>
    <property type="evidence" value="ECO:0007669"/>
    <property type="project" value="InterPro"/>
</dbReference>
<evidence type="ECO:0000313" key="11">
    <source>
        <dbReference type="EMBL" id="KAB1221707.1"/>
    </source>
</evidence>
<dbReference type="FunFam" id="1.10.630.10:FF:000126">
    <property type="entry name" value="Predicted protein"/>
    <property type="match status" value="1"/>
</dbReference>
<dbReference type="GO" id="GO:0004497">
    <property type="term" value="F:monooxygenase activity"/>
    <property type="evidence" value="ECO:0007669"/>
    <property type="project" value="UniProtKB-KW"/>
</dbReference>
<dbReference type="InterPro" id="IPR052306">
    <property type="entry name" value="CYP450_71D"/>
</dbReference>
<name>A0A6A1WCQ0_9ROSI</name>
<feature type="binding site" description="axial binding residue" evidence="8">
    <location>
        <position position="392"/>
    </location>
    <ligand>
        <name>heme</name>
        <dbReference type="ChEBI" id="CHEBI:30413"/>
    </ligand>
    <ligandPart>
        <name>Fe</name>
        <dbReference type="ChEBI" id="CHEBI:18248"/>
    </ligandPart>
</feature>
<dbReference type="SUPFAM" id="SSF48264">
    <property type="entry name" value="Cytochrome P450"/>
    <property type="match status" value="1"/>
</dbReference>
<dbReference type="InterPro" id="IPR017972">
    <property type="entry name" value="Cyt_P450_CS"/>
</dbReference>
<sequence length="462" mass="51957">MGLSYLSAVTSLLLLLSLVWLLKGCRRSKKQKLPPGPWKLPLIGNLHNFIGSLPHRALRELARKHGPLMHIQLGELSAVVVSSPRMASEVMKRHDPAFAQRPELVAPKIVSYGGKNIAFSPFGDYWRQMRKVCAMELLSAKRVQSFSSVREEEVSNLIESIQSSIASPINLSEKISSLLSAIISRVAYGNKCKDQNALISLTKEAIYLTGGFDWGEPEEEDLVDMFLGLQKRGIIEYPVTTNDIKAVIWDMFAAGTDTSSKVIDWAMSEMMRNPRVLERAQDEIRRAFRGKNRIHETDIQSLSYFKSVVKETLRLHPPAPLIPRECREPRNIDGFEIPVKTEVIINAWAIGRDPEYWHDADSFMPERFNCSSLDFRGTNFEYIPFGAGRRICPGMLLGLANVELPLARLLYHFNWQLPGGLKPENLDMTEAFGATIGKKKDLYLIPTPYSPSIASSDSSNII</sequence>
<evidence type="ECO:0000256" key="8">
    <source>
        <dbReference type="PIRSR" id="PIRSR602401-1"/>
    </source>
</evidence>
<keyword evidence="10" id="KW-0732">Signal</keyword>
<keyword evidence="5 9" id="KW-0560">Oxidoreductase</keyword>
<dbReference type="PROSITE" id="PS00086">
    <property type="entry name" value="CYTOCHROME_P450"/>
    <property type="match status" value="1"/>
</dbReference>
<dbReference type="GO" id="GO:0020037">
    <property type="term" value="F:heme binding"/>
    <property type="evidence" value="ECO:0007669"/>
    <property type="project" value="InterPro"/>
</dbReference>
<evidence type="ECO:0000313" key="12">
    <source>
        <dbReference type="Proteomes" id="UP000516437"/>
    </source>
</evidence>
<evidence type="ECO:0000256" key="5">
    <source>
        <dbReference type="ARBA" id="ARBA00023002"/>
    </source>
</evidence>
<accession>A0A6A1WCQ0</accession>
<dbReference type="Proteomes" id="UP000516437">
    <property type="component" value="Chromosome 2"/>
</dbReference>
<evidence type="ECO:0000256" key="3">
    <source>
        <dbReference type="ARBA" id="ARBA00022617"/>
    </source>
</evidence>
<dbReference type="PANTHER" id="PTHR47953:SF16">
    <property type="entry name" value="CYTOCHROME P450 71D8"/>
    <property type="match status" value="1"/>
</dbReference>
<dbReference type="OrthoDB" id="2789670at2759"/>
<evidence type="ECO:0000256" key="7">
    <source>
        <dbReference type="ARBA" id="ARBA00023033"/>
    </source>
</evidence>
<evidence type="ECO:0000256" key="2">
    <source>
        <dbReference type="ARBA" id="ARBA00010617"/>
    </source>
</evidence>
<keyword evidence="6 8" id="KW-0408">Iron</keyword>
<dbReference type="Gene3D" id="1.10.630.10">
    <property type="entry name" value="Cytochrome P450"/>
    <property type="match status" value="2"/>
</dbReference>
<evidence type="ECO:0000256" key="1">
    <source>
        <dbReference type="ARBA" id="ARBA00001971"/>
    </source>
</evidence>
<comment type="caution">
    <text evidence="11">The sequence shown here is derived from an EMBL/GenBank/DDBJ whole genome shotgun (WGS) entry which is preliminary data.</text>
</comment>
<evidence type="ECO:0000256" key="4">
    <source>
        <dbReference type="ARBA" id="ARBA00022723"/>
    </source>
</evidence>
<feature type="signal peptide" evidence="10">
    <location>
        <begin position="1"/>
        <end position="24"/>
    </location>
</feature>
<dbReference type="InterPro" id="IPR001128">
    <property type="entry name" value="Cyt_P450"/>
</dbReference>
<comment type="similarity">
    <text evidence="2 9">Belongs to the cytochrome P450 family.</text>
</comment>
<keyword evidence="3 8" id="KW-0349">Heme</keyword>
<dbReference type="Pfam" id="PF00067">
    <property type="entry name" value="p450"/>
    <property type="match status" value="2"/>
</dbReference>
<keyword evidence="12" id="KW-1185">Reference proteome</keyword>
<feature type="chain" id="PRO_5025671979" evidence="10">
    <location>
        <begin position="25"/>
        <end position="462"/>
    </location>
</feature>
<gene>
    <name evidence="11" type="ORF">CJ030_MR2G019934</name>
</gene>
<dbReference type="GO" id="GO:0005506">
    <property type="term" value="F:iron ion binding"/>
    <property type="evidence" value="ECO:0007669"/>
    <property type="project" value="InterPro"/>
</dbReference>
<dbReference type="InterPro" id="IPR002401">
    <property type="entry name" value="Cyt_P450_E_grp-I"/>
</dbReference>
<dbReference type="CDD" id="cd11072">
    <property type="entry name" value="CYP71-like"/>
    <property type="match status" value="1"/>
</dbReference>
<proteinExistence type="inferred from homology"/>
<keyword evidence="7 9" id="KW-0503">Monooxygenase</keyword>
<protein>
    <submittedName>
        <fullName evidence="11">Cytochrome P450 71D8</fullName>
    </submittedName>
</protein>
<reference evidence="11 12" key="1">
    <citation type="journal article" date="2019" name="Plant Biotechnol. J.">
        <title>The red bayberry genome and genetic basis of sex determination.</title>
        <authorList>
            <person name="Jia H.M."/>
            <person name="Jia H.J."/>
            <person name="Cai Q.L."/>
            <person name="Wang Y."/>
            <person name="Zhao H.B."/>
            <person name="Yang W.F."/>
            <person name="Wang G.Y."/>
            <person name="Li Y.H."/>
            <person name="Zhan D.L."/>
            <person name="Shen Y.T."/>
            <person name="Niu Q.F."/>
            <person name="Chang L."/>
            <person name="Qiu J."/>
            <person name="Zhao L."/>
            <person name="Xie H.B."/>
            <person name="Fu W.Y."/>
            <person name="Jin J."/>
            <person name="Li X.W."/>
            <person name="Jiao Y."/>
            <person name="Zhou C.C."/>
            <person name="Tu T."/>
            <person name="Chai C.Y."/>
            <person name="Gao J.L."/>
            <person name="Fan L.J."/>
            <person name="van de Weg E."/>
            <person name="Wang J.Y."/>
            <person name="Gao Z.S."/>
        </authorList>
    </citation>
    <scope>NUCLEOTIDE SEQUENCE [LARGE SCALE GENOMIC DNA]</scope>
    <source>
        <tissue evidence="11">Leaves</tissue>
    </source>
</reference>
<dbReference type="EMBL" id="RXIC02000020">
    <property type="protein sequence ID" value="KAB1221707.1"/>
    <property type="molecule type" value="Genomic_DNA"/>
</dbReference>
<evidence type="ECO:0000256" key="6">
    <source>
        <dbReference type="ARBA" id="ARBA00023004"/>
    </source>
</evidence>
<evidence type="ECO:0000256" key="10">
    <source>
        <dbReference type="SAM" id="SignalP"/>
    </source>
</evidence>
<organism evidence="11 12">
    <name type="scientific">Morella rubra</name>
    <name type="common">Chinese bayberry</name>
    <dbReference type="NCBI Taxonomy" id="262757"/>
    <lineage>
        <taxon>Eukaryota</taxon>
        <taxon>Viridiplantae</taxon>
        <taxon>Streptophyta</taxon>
        <taxon>Embryophyta</taxon>
        <taxon>Tracheophyta</taxon>
        <taxon>Spermatophyta</taxon>
        <taxon>Magnoliopsida</taxon>
        <taxon>eudicotyledons</taxon>
        <taxon>Gunneridae</taxon>
        <taxon>Pentapetalae</taxon>
        <taxon>rosids</taxon>
        <taxon>fabids</taxon>
        <taxon>Fagales</taxon>
        <taxon>Myricaceae</taxon>
        <taxon>Morella</taxon>
    </lineage>
</organism>
<dbReference type="PRINTS" id="PR00463">
    <property type="entry name" value="EP450I"/>
</dbReference>
<keyword evidence="4 8" id="KW-0479">Metal-binding</keyword>
<evidence type="ECO:0000256" key="9">
    <source>
        <dbReference type="RuleBase" id="RU000461"/>
    </source>
</evidence>